<gene>
    <name evidence="4" type="ORF">M513_02556</name>
    <name evidence="5" type="ORF">M514_02556</name>
</gene>
<dbReference type="EMBL" id="KL367484">
    <property type="protein sequence ID" value="KFD70980.1"/>
    <property type="molecule type" value="Genomic_DNA"/>
</dbReference>
<evidence type="ECO:0000313" key="6">
    <source>
        <dbReference type="Proteomes" id="UP000030764"/>
    </source>
</evidence>
<dbReference type="Gene3D" id="1.25.10.10">
    <property type="entry name" value="Leucine-rich Repeat Variant"/>
    <property type="match status" value="1"/>
</dbReference>
<reference evidence="5 6" key="1">
    <citation type="journal article" date="2014" name="Nat. Genet.">
        <title>Genome and transcriptome of the porcine whipworm Trichuris suis.</title>
        <authorList>
            <person name="Jex A.R."/>
            <person name="Nejsum P."/>
            <person name="Schwarz E.M."/>
            <person name="Hu L."/>
            <person name="Young N.D."/>
            <person name="Hall R.S."/>
            <person name="Korhonen P.K."/>
            <person name="Liao S."/>
            <person name="Thamsborg S."/>
            <person name="Xia J."/>
            <person name="Xu P."/>
            <person name="Wang S."/>
            <person name="Scheerlinck J.P."/>
            <person name="Hofmann A."/>
            <person name="Sternberg P.W."/>
            <person name="Wang J."/>
            <person name="Gasser R.B."/>
        </authorList>
    </citation>
    <scope>NUCLEOTIDE SEQUENCE [LARGE SCALE GENOMIC DNA]</scope>
    <source>
        <strain evidence="5">DCEP-RM93F</strain>
        <strain evidence="4">DCEP-RM93M</strain>
    </source>
</reference>
<dbReference type="AlphaFoldDB" id="A0A085NND4"/>
<comment type="subcellular location">
    <subcellularLocation>
        <location evidence="1">Cytoplasm</location>
        <location evidence="1">P-body</location>
    </subcellularLocation>
</comment>
<dbReference type="Proteomes" id="UP000030764">
    <property type="component" value="Unassembled WGS sequence"/>
</dbReference>
<proteinExistence type="predicted"/>
<sequence length="386" mass="44476">MENQQGNAAGWQNKQTYSTSGQDLQSCATYWQNNHSYMASWQNFQSYATLSQNQNSYATCWQNQDSDATSWLNEQSYEIGSKNQQNYETSWNDQHEHATMSSEPEFTCVSDHTSTLLVNSLLYPETRNESLWKLVRWQNDIPDLALKLWCTPNVVTILLFEMCSLYKDVQNKTLTTLQSKMACNIIELIKCIASHPVTRMLCLQVNLPAYLQPFMSFVPNEKIYEKPCALCLNVLSTLLQANDQAATDYVLKMDFVNVCLHTMNYGSVYLKTTGVYTMLKFLETELGFSYVRNDASQISKIIHALGIAVQTVQQKPVPILLKFTLRCYSRLSTEESIRDKLRKCLPQQLKDDTLKFCFGNDQRVRFWIQNLLNEIYSNEATKGVQK</sequence>
<keyword evidence="6" id="KW-1185">Reference proteome</keyword>
<dbReference type="InterPro" id="IPR007216">
    <property type="entry name" value="CNOT9"/>
</dbReference>
<name>A0A085NND4_9BILA</name>
<evidence type="ECO:0000313" key="5">
    <source>
        <dbReference type="EMBL" id="KFD70980.1"/>
    </source>
</evidence>
<protein>
    <recommendedName>
        <fullName evidence="2">CCR4-NOT transcription complex subunit 9</fullName>
    </recommendedName>
    <alternativeName>
        <fullName evidence="3">Cell differentiation protein RQCD1 homolog</fullName>
    </alternativeName>
</protein>
<dbReference type="PANTHER" id="PTHR12262">
    <property type="entry name" value="CCR4-NOT TRANSCRIPTION COMPLEX SUBUNIT 9"/>
    <property type="match status" value="1"/>
</dbReference>
<dbReference type="Proteomes" id="UP000030758">
    <property type="component" value="Unassembled WGS sequence"/>
</dbReference>
<evidence type="ECO:0000256" key="1">
    <source>
        <dbReference type="ARBA" id="ARBA00004201"/>
    </source>
</evidence>
<dbReference type="Pfam" id="PF04078">
    <property type="entry name" value="Rcd1"/>
    <property type="match status" value="1"/>
</dbReference>
<organism evidence="5">
    <name type="scientific">Trichuris suis</name>
    <name type="common">pig whipworm</name>
    <dbReference type="NCBI Taxonomy" id="68888"/>
    <lineage>
        <taxon>Eukaryota</taxon>
        <taxon>Metazoa</taxon>
        <taxon>Ecdysozoa</taxon>
        <taxon>Nematoda</taxon>
        <taxon>Enoplea</taxon>
        <taxon>Dorylaimia</taxon>
        <taxon>Trichinellida</taxon>
        <taxon>Trichuridae</taxon>
        <taxon>Trichuris</taxon>
    </lineage>
</organism>
<evidence type="ECO:0000256" key="3">
    <source>
        <dbReference type="ARBA" id="ARBA00030283"/>
    </source>
</evidence>
<dbReference type="InterPro" id="IPR011989">
    <property type="entry name" value="ARM-like"/>
</dbReference>
<dbReference type="GO" id="GO:0030014">
    <property type="term" value="C:CCR4-NOT complex"/>
    <property type="evidence" value="ECO:0007669"/>
    <property type="project" value="InterPro"/>
</dbReference>
<evidence type="ECO:0000256" key="2">
    <source>
        <dbReference type="ARBA" id="ARBA00014171"/>
    </source>
</evidence>
<dbReference type="GO" id="GO:0000932">
    <property type="term" value="C:P-body"/>
    <property type="evidence" value="ECO:0007669"/>
    <property type="project" value="UniProtKB-SubCell"/>
</dbReference>
<dbReference type="GO" id="GO:0006402">
    <property type="term" value="P:mRNA catabolic process"/>
    <property type="evidence" value="ECO:0007669"/>
    <property type="project" value="InterPro"/>
</dbReference>
<evidence type="ECO:0000313" key="4">
    <source>
        <dbReference type="EMBL" id="KFD56452.1"/>
    </source>
</evidence>
<dbReference type="EMBL" id="KL363193">
    <property type="protein sequence ID" value="KFD56452.1"/>
    <property type="molecule type" value="Genomic_DNA"/>
</dbReference>
<accession>A0A085NND4</accession>